<comment type="caution">
    <text evidence="4">The sequence shown here is derived from an EMBL/GenBank/DDBJ whole genome shotgun (WGS) entry which is preliminary data.</text>
</comment>
<dbReference type="RefSeq" id="WP_184654716.1">
    <property type="nucleotide sequence ID" value="NZ_JACHBU010000004.1"/>
</dbReference>
<dbReference type="PANTHER" id="PTHR45586">
    <property type="entry name" value="TPR REPEAT-CONTAINING PROTEIN PA4667"/>
    <property type="match status" value="1"/>
</dbReference>
<proteinExistence type="predicted"/>
<dbReference type="InterPro" id="IPR029058">
    <property type="entry name" value="AB_hydrolase_fold"/>
</dbReference>
<keyword evidence="2 3" id="KW-0802">TPR repeat</keyword>
<dbReference type="InterPro" id="IPR051012">
    <property type="entry name" value="CellSynth/LPSAsmb/PSIAsmb"/>
</dbReference>
<accession>A0A7X0JKX9</accession>
<dbReference type="SUPFAM" id="SSF53474">
    <property type="entry name" value="alpha/beta-Hydrolases"/>
    <property type="match status" value="1"/>
</dbReference>
<dbReference type="EMBL" id="JACHBU010000004">
    <property type="protein sequence ID" value="MBB6508929.1"/>
    <property type="molecule type" value="Genomic_DNA"/>
</dbReference>
<evidence type="ECO:0000256" key="3">
    <source>
        <dbReference type="PROSITE-ProRule" id="PRU00339"/>
    </source>
</evidence>
<dbReference type="PROSITE" id="PS50005">
    <property type="entry name" value="TPR"/>
    <property type="match status" value="1"/>
</dbReference>
<dbReference type="Proteomes" id="UP000585437">
    <property type="component" value="Unassembled WGS sequence"/>
</dbReference>
<evidence type="ECO:0000256" key="2">
    <source>
        <dbReference type="ARBA" id="ARBA00022803"/>
    </source>
</evidence>
<reference evidence="4 5" key="1">
    <citation type="submission" date="2020-08" db="EMBL/GenBank/DDBJ databases">
        <title>The Agave Microbiome: Exploring the role of microbial communities in plant adaptations to desert environments.</title>
        <authorList>
            <person name="Partida-Martinez L.P."/>
        </authorList>
    </citation>
    <scope>NUCLEOTIDE SEQUENCE [LARGE SCALE GENOMIC DNA]</scope>
    <source>
        <strain evidence="4 5">AS3.12</strain>
    </source>
</reference>
<gene>
    <name evidence="4" type="ORF">F4695_002286</name>
</gene>
<evidence type="ECO:0000256" key="1">
    <source>
        <dbReference type="ARBA" id="ARBA00022737"/>
    </source>
</evidence>
<dbReference type="PANTHER" id="PTHR45586:SF1">
    <property type="entry name" value="LIPOPOLYSACCHARIDE ASSEMBLY PROTEIN B"/>
    <property type="match status" value="1"/>
</dbReference>
<dbReference type="InterPro" id="IPR011990">
    <property type="entry name" value="TPR-like_helical_dom_sf"/>
</dbReference>
<dbReference type="InterPro" id="IPR019734">
    <property type="entry name" value="TPR_rpt"/>
</dbReference>
<dbReference type="Gene3D" id="1.25.40.10">
    <property type="entry name" value="Tetratricopeptide repeat domain"/>
    <property type="match status" value="2"/>
</dbReference>
<evidence type="ECO:0000313" key="5">
    <source>
        <dbReference type="Proteomes" id="UP000585437"/>
    </source>
</evidence>
<feature type="repeat" description="TPR" evidence="3">
    <location>
        <begin position="430"/>
        <end position="463"/>
    </location>
</feature>
<keyword evidence="1" id="KW-0677">Repeat</keyword>
<dbReference type="Gene3D" id="3.40.50.1820">
    <property type="entry name" value="alpha/beta hydrolase"/>
    <property type="match status" value="1"/>
</dbReference>
<organism evidence="4 5">
    <name type="scientific">Rhizobium soli</name>
    <dbReference type="NCBI Taxonomy" id="424798"/>
    <lineage>
        <taxon>Bacteria</taxon>
        <taxon>Pseudomonadati</taxon>
        <taxon>Pseudomonadota</taxon>
        <taxon>Alphaproteobacteria</taxon>
        <taxon>Hyphomicrobiales</taxon>
        <taxon>Rhizobiaceae</taxon>
        <taxon>Rhizobium/Agrobacterium group</taxon>
        <taxon>Rhizobium</taxon>
    </lineage>
</organism>
<sequence length="577" mass="62611">MGIVLFDNGHTVIEAGQYQAPRLGVVVTFSSFGENDPSRDGFGQKFLEKQGYAVVSVKKRHDNWYRDLSIADFTEAVESVLGGFNRRFTYGTSMGGYAALYYASCIGATAIAISPRNSIDPRFLITSYSHFVTSWPTQHRPLKDISDPILRPYVVYDPLVAADKAYIEREVRPAFPVAHFVEFPFSGHPSAQAMLEIGKLKPFAQAALAGDCPGSRIVSAGSKRRSAVIVNEMSKWAVDRNRFAQAARLSQVAVGIGGSRPDFLYQQVAVMIASGALSEAKKATKDAIVAGGGTVSLYHRLASLCSRLDEQDAALDAINAGLGLSPRNVGLLRTRRNLLEKRGSLDAAFVDALTVLEILPASVSDRMQLAGMLIAKGAHAEALQHLDANPEASLDLSTVRRRRVCLEAVGRMLDAENAALVAISLAPNSVSDMVQLANIYFKTAETDKALLWLDQAIAISPDNVSLFRRKRNYLEAAGRIPEAIDAGVRVQKLLPASTADQLRLRRLQLRRYQEQGKQGRDAVIARMRAQSAIVSRALVDTEQFALFPTLLSSAMNVLAGEEVGAWTATGVLLGFGS</sequence>
<dbReference type="Pfam" id="PF13181">
    <property type="entry name" value="TPR_8"/>
    <property type="match status" value="1"/>
</dbReference>
<dbReference type="AlphaFoldDB" id="A0A7X0JKX9"/>
<dbReference type="SMART" id="SM00028">
    <property type="entry name" value="TPR"/>
    <property type="match status" value="2"/>
</dbReference>
<evidence type="ECO:0000313" key="4">
    <source>
        <dbReference type="EMBL" id="MBB6508929.1"/>
    </source>
</evidence>
<name>A0A7X0JKX9_9HYPH</name>
<keyword evidence="5" id="KW-1185">Reference proteome</keyword>
<dbReference type="SUPFAM" id="SSF48452">
    <property type="entry name" value="TPR-like"/>
    <property type="match status" value="1"/>
</dbReference>
<protein>
    <submittedName>
        <fullName evidence="4">Tetratricopeptide (TPR) repeat protein</fullName>
    </submittedName>
</protein>